<dbReference type="Proteomes" id="UP000293036">
    <property type="component" value="Unassembled WGS sequence"/>
</dbReference>
<evidence type="ECO:0000313" key="3">
    <source>
        <dbReference type="Proteomes" id="UP000293036"/>
    </source>
</evidence>
<keyword evidence="3" id="KW-1185">Reference proteome</keyword>
<protein>
    <submittedName>
        <fullName evidence="2">Alpha/beta hydrolase</fullName>
    </submittedName>
</protein>
<dbReference type="SUPFAM" id="SSF53474">
    <property type="entry name" value="alpha/beta-Hydrolases"/>
    <property type="match status" value="1"/>
</dbReference>
<dbReference type="PRINTS" id="PR00412">
    <property type="entry name" value="EPOXHYDRLASE"/>
</dbReference>
<dbReference type="RefSeq" id="WP_131281479.1">
    <property type="nucleotide sequence ID" value="NZ_JBHSLR010000006.1"/>
</dbReference>
<reference evidence="2 3" key="1">
    <citation type="submission" date="2019-02" db="EMBL/GenBank/DDBJ databases">
        <title>Arcanobacterium bovis sp. nov., isolated from the milk of a cow with mastitis.</title>
        <authorList>
            <person name="Sammra O."/>
            <person name="Foster G."/>
            <person name="Hassan A."/>
            <person name="Alssahen M."/>
            <person name="Laemmler C."/>
            <person name="Borowiak M."/>
            <person name="Malorny B."/>
            <person name="Abdulmawjood A."/>
        </authorList>
    </citation>
    <scope>NUCLEOTIDE SEQUENCE [LARGE SCALE GENOMIC DNA]</scope>
    <source>
        <strain evidence="2 3">C605018/01/1</strain>
    </source>
</reference>
<dbReference type="PANTHER" id="PTHR43798:SF33">
    <property type="entry name" value="HYDROLASE, PUTATIVE (AFU_ORTHOLOGUE AFUA_2G14860)-RELATED"/>
    <property type="match status" value="1"/>
</dbReference>
<dbReference type="PANTHER" id="PTHR43798">
    <property type="entry name" value="MONOACYLGLYCEROL LIPASE"/>
    <property type="match status" value="1"/>
</dbReference>
<dbReference type="InterPro" id="IPR029058">
    <property type="entry name" value="AB_hydrolase_fold"/>
</dbReference>
<dbReference type="InterPro" id="IPR000073">
    <property type="entry name" value="AB_hydrolase_1"/>
</dbReference>
<dbReference type="PRINTS" id="PR00111">
    <property type="entry name" value="ABHYDROLASE"/>
</dbReference>
<dbReference type="InterPro" id="IPR000639">
    <property type="entry name" value="Epox_hydrolase-like"/>
</dbReference>
<dbReference type="GO" id="GO:0016020">
    <property type="term" value="C:membrane"/>
    <property type="evidence" value="ECO:0007669"/>
    <property type="project" value="TreeGrafter"/>
</dbReference>
<name>A0A4V2KR29_9ACTO</name>
<dbReference type="AlphaFoldDB" id="A0A4V2KR29"/>
<accession>A0A4V2KR29</accession>
<keyword evidence="2" id="KW-0378">Hydrolase</keyword>
<dbReference type="InterPro" id="IPR050266">
    <property type="entry name" value="AB_hydrolase_sf"/>
</dbReference>
<comment type="caution">
    <text evidence="2">The sequence shown here is derived from an EMBL/GenBank/DDBJ whole genome shotgun (WGS) entry which is preliminary data.</text>
</comment>
<evidence type="ECO:0000313" key="2">
    <source>
        <dbReference type="EMBL" id="TBW21578.1"/>
    </source>
</evidence>
<dbReference type="OrthoDB" id="9785847at2"/>
<dbReference type="GO" id="GO:0046464">
    <property type="term" value="P:acylglycerol catabolic process"/>
    <property type="evidence" value="ECO:0007669"/>
    <property type="project" value="TreeGrafter"/>
</dbReference>
<dbReference type="Gene3D" id="3.40.50.1820">
    <property type="entry name" value="alpha/beta hydrolase"/>
    <property type="match status" value="1"/>
</dbReference>
<proteinExistence type="predicted"/>
<organism evidence="2 3">
    <name type="scientific">Arcanobacterium bovis</name>
    <dbReference type="NCBI Taxonomy" id="2529275"/>
    <lineage>
        <taxon>Bacteria</taxon>
        <taxon>Bacillati</taxon>
        <taxon>Actinomycetota</taxon>
        <taxon>Actinomycetes</taxon>
        <taxon>Actinomycetales</taxon>
        <taxon>Actinomycetaceae</taxon>
        <taxon>Arcanobacterium</taxon>
    </lineage>
</organism>
<gene>
    <name evidence="2" type="ORF">EZJ44_06495</name>
</gene>
<evidence type="ECO:0000259" key="1">
    <source>
        <dbReference type="Pfam" id="PF12697"/>
    </source>
</evidence>
<dbReference type="EMBL" id="SJDT01000004">
    <property type="protein sequence ID" value="TBW21578.1"/>
    <property type="molecule type" value="Genomic_DNA"/>
</dbReference>
<sequence>MNTLAYKRTGTPSELPLLLLHALPLDSSMWDGVRSYLGDRDILTVDAPGFGDSIAGEQLGDGTPSLGAYSQAIADTLDELGIERVALGGLSMGGSVAADFVARFPARVAGLALMDTNITADDAKRKEFREQVAQRAEAGHGYETVKQWTTTMLAKETPQAVRDDLDARFRALPNKSLAWIQRAMGAREDRLDAVSLVDGWVYLIRGSQDATCSLESLMNIALRAKKPRIVEIEEAGHFTADEKPEELAQVLAEFHDSLS</sequence>
<feature type="domain" description="AB hydrolase-1" evidence="1">
    <location>
        <begin position="17"/>
        <end position="249"/>
    </location>
</feature>
<dbReference type="Pfam" id="PF12697">
    <property type="entry name" value="Abhydrolase_6"/>
    <property type="match status" value="1"/>
</dbReference>
<dbReference type="GO" id="GO:0047372">
    <property type="term" value="F:monoacylglycerol lipase activity"/>
    <property type="evidence" value="ECO:0007669"/>
    <property type="project" value="TreeGrafter"/>
</dbReference>